<name>A0A7U2FCM7_PHANO</name>
<dbReference type="EMBL" id="CP069036">
    <property type="protein sequence ID" value="QRD02789.1"/>
    <property type="molecule type" value="Genomic_DNA"/>
</dbReference>
<dbReference type="AlphaFoldDB" id="A0A7U2FCM7"/>
<accession>A0A7U2FCM7</accession>
<keyword evidence="2" id="KW-1185">Reference proteome</keyword>
<evidence type="ECO:0000313" key="2">
    <source>
        <dbReference type="Proteomes" id="UP000663193"/>
    </source>
</evidence>
<protein>
    <submittedName>
        <fullName evidence="1">Uncharacterized protein</fullName>
    </submittedName>
</protein>
<gene>
    <name evidence="1" type="ORF">JI435_418670</name>
</gene>
<reference evidence="2" key="1">
    <citation type="journal article" date="2021" name="BMC Genomics">
        <title>Chromosome-level genome assembly and manually-curated proteome of model necrotroph Parastagonospora nodorum Sn15 reveals a genome-wide trove of candidate effector homologs, and redundancy of virulence-related functions within an accessory chromosome.</title>
        <authorList>
            <person name="Bertazzoni S."/>
            <person name="Jones D.A.B."/>
            <person name="Phan H.T."/>
            <person name="Tan K.-C."/>
            <person name="Hane J.K."/>
        </authorList>
    </citation>
    <scope>NUCLEOTIDE SEQUENCE [LARGE SCALE GENOMIC DNA]</scope>
    <source>
        <strain evidence="2">SN15 / ATCC MYA-4574 / FGSC 10173)</strain>
    </source>
</reference>
<evidence type="ECO:0000313" key="1">
    <source>
        <dbReference type="EMBL" id="QRD02789.1"/>
    </source>
</evidence>
<sequence length="87" mass="9883">MTASSRRRSRYDDLCLAVYKASHDVIATGQALDFFDASLSHCRRKQQQTKIQIWHPASTTQPFLSGIVQKLKFKVHSGEYNNDQPSA</sequence>
<organism evidence="1 2">
    <name type="scientific">Phaeosphaeria nodorum (strain SN15 / ATCC MYA-4574 / FGSC 10173)</name>
    <name type="common">Glume blotch fungus</name>
    <name type="synonym">Parastagonospora nodorum</name>
    <dbReference type="NCBI Taxonomy" id="321614"/>
    <lineage>
        <taxon>Eukaryota</taxon>
        <taxon>Fungi</taxon>
        <taxon>Dikarya</taxon>
        <taxon>Ascomycota</taxon>
        <taxon>Pezizomycotina</taxon>
        <taxon>Dothideomycetes</taxon>
        <taxon>Pleosporomycetidae</taxon>
        <taxon>Pleosporales</taxon>
        <taxon>Pleosporineae</taxon>
        <taxon>Phaeosphaeriaceae</taxon>
        <taxon>Parastagonospora</taxon>
    </lineage>
</organism>
<dbReference type="Proteomes" id="UP000663193">
    <property type="component" value="Chromosome 14"/>
</dbReference>
<dbReference type="VEuPathDB" id="FungiDB:JI435_418670"/>
<proteinExistence type="predicted"/>